<dbReference type="STRING" id="225849.swp_1062"/>
<sequence length="98" mass="11118">MSLNQPVSKQQKAFYRKLFIAHQIETESHNLLSLHKLTGMPRRTLQDSIAAFSDLGIDCEFVQDEGRNNSGSYKIADWGPINATWVSQNLAQIEQLLN</sequence>
<dbReference type="Proteomes" id="UP000000753">
    <property type="component" value="Chromosome"/>
</dbReference>
<name>B8CJA1_SHEPW</name>
<evidence type="ECO:0008006" key="3">
    <source>
        <dbReference type="Google" id="ProtNLM"/>
    </source>
</evidence>
<dbReference type="Gene3D" id="1.10.10.10">
    <property type="entry name" value="Winged helix-like DNA-binding domain superfamily/Winged helix DNA-binding domain"/>
    <property type="match status" value="1"/>
</dbReference>
<dbReference type="KEGG" id="swp:swp_1062"/>
<dbReference type="InterPro" id="IPR017162">
    <property type="entry name" value="UCP037266"/>
</dbReference>
<gene>
    <name evidence="1" type="ordered locus">swp_1062</name>
</gene>
<evidence type="ECO:0000313" key="1">
    <source>
        <dbReference type="EMBL" id="ACJ27863.1"/>
    </source>
</evidence>
<dbReference type="PIRSF" id="PIRSF037266">
    <property type="entry name" value="UCP037266"/>
    <property type="match status" value="1"/>
</dbReference>
<keyword evidence="2" id="KW-1185">Reference proteome</keyword>
<reference evidence="1 2" key="1">
    <citation type="journal article" date="2008" name="PLoS ONE">
        <title>Environmental adaptation: genomic analysis of the piezotolerant and psychrotolerant deep-sea iron reducing bacterium Shewanella piezotolerans WP3.</title>
        <authorList>
            <person name="Wang F."/>
            <person name="Wang J."/>
            <person name="Jian H."/>
            <person name="Zhang B."/>
            <person name="Li S."/>
            <person name="Wang F."/>
            <person name="Zeng X."/>
            <person name="Gao L."/>
            <person name="Bartlett D.H."/>
            <person name="Yu J."/>
            <person name="Hu S."/>
            <person name="Xiao X."/>
        </authorList>
    </citation>
    <scope>NUCLEOTIDE SEQUENCE [LARGE SCALE GENOMIC DNA]</scope>
    <source>
        <strain evidence="2">WP3 / JCM 13877</strain>
    </source>
</reference>
<dbReference type="EMBL" id="CP000472">
    <property type="protein sequence ID" value="ACJ27863.1"/>
    <property type="molecule type" value="Genomic_DNA"/>
</dbReference>
<dbReference type="eggNOG" id="COG4519">
    <property type="taxonomic scope" value="Bacteria"/>
</dbReference>
<accession>B8CJA1</accession>
<organism evidence="1 2">
    <name type="scientific">Shewanella piezotolerans (strain WP3 / JCM 13877)</name>
    <dbReference type="NCBI Taxonomy" id="225849"/>
    <lineage>
        <taxon>Bacteria</taxon>
        <taxon>Pseudomonadati</taxon>
        <taxon>Pseudomonadota</taxon>
        <taxon>Gammaproteobacteria</taxon>
        <taxon>Alteromonadales</taxon>
        <taxon>Shewanellaceae</taxon>
        <taxon>Shewanella</taxon>
    </lineage>
</organism>
<proteinExistence type="predicted"/>
<dbReference type="RefSeq" id="WP_020911241.1">
    <property type="nucleotide sequence ID" value="NC_011566.1"/>
</dbReference>
<dbReference type="AlphaFoldDB" id="B8CJA1"/>
<dbReference type="OrthoDB" id="5735527at2"/>
<protein>
    <recommendedName>
        <fullName evidence="3">Helix-turn-helix domain-containing protein</fullName>
    </recommendedName>
</protein>
<dbReference type="HOGENOM" id="CLU_168306_0_0_6"/>
<evidence type="ECO:0000313" key="2">
    <source>
        <dbReference type="Proteomes" id="UP000000753"/>
    </source>
</evidence>
<dbReference type="Pfam" id="PF09904">
    <property type="entry name" value="HTH_43"/>
    <property type="match status" value="1"/>
</dbReference>
<dbReference type="InterPro" id="IPR036388">
    <property type="entry name" value="WH-like_DNA-bd_sf"/>
</dbReference>